<feature type="signal peptide" evidence="2">
    <location>
        <begin position="1"/>
        <end position="25"/>
    </location>
</feature>
<feature type="transmembrane region" description="Helical" evidence="1">
    <location>
        <begin position="87"/>
        <end position="120"/>
    </location>
</feature>
<keyword evidence="1" id="KW-1133">Transmembrane helix</keyword>
<organism evidence="4">
    <name type="scientific">Salpingoeca rosetta (strain ATCC 50818 / BSB-021)</name>
    <dbReference type="NCBI Taxonomy" id="946362"/>
    <lineage>
        <taxon>Eukaryota</taxon>
        <taxon>Choanoflagellata</taxon>
        <taxon>Craspedida</taxon>
        <taxon>Salpingoecidae</taxon>
        <taxon>Salpingoeca</taxon>
    </lineage>
</organism>
<accession>F2TZ06</accession>
<evidence type="ECO:0000256" key="1">
    <source>
        <dbReference type="SAM" id="Phobius"/>
    </source>
</evidence>
<dbReference type="RefSeq" id="XP_004997786.1">
    <property type="nucleotide sequence ID" value="XM_004997729.1"/>
</dbReference>
<keyword evidence="2" id="KW-0732">Signal</keyword>
<dbReference type="KEGG" id="sre:PTSG_01806"/>
<keyword evidence="1" id="KW-0472">Membrane</keyword>
<gene>
    <name evidence="3" type="ORF">PTSG_01806</name>
</gene>
<evidence type="ECO:0000313" key="3">
    <source>
        <dbReference type="EMBL" id="EGD78830.1"/>
    </source>
</evidence>
<feature type="chain" id="PRO_5003290102" description="TNFR-Cys domain-containing protein" evidence="2">
    <location>
        <begin position="26"/>
        <end position="136"/>
    </location>
</feature>
<evidence type="ECO:0000256" key="2">
    <source>
        <dbReference type="SAM" id="SignalP"/>
    </source>
</evidence>
<reference evidence="3" key="1">
    <citation type="submission" date="2009-08" db="EMBL/GenBank/DDBJ databases">
        <title>Annotation of Salpingoeca rosetta.</title>
        <authorList>
            <consortium name="The Broad Institute Genome Sequencing Platform"/>
            <person name="Russ C."/>
            <person name="Cuomo C."/>
            <person name="Burger G."/>
            <person name="Gray M.W."/>
            <person name="Holland P.W.H."/>
            <person name="King N."/>
            <person name="Lang F.B.F."/>
            <person name="Roger A.J."/>
            <person name="Ruiz-Trillo I."/>
            <person name="Young S.K."/>
            <person name="Zeng Q."/>
            <person name="Gargeya S."/>
            <person name="Alvarado L."/>
            <person name="Berlin A."/>
            <person name="Chapman S.B."/>
            <person name="Chen Z."/>
            <person name="Freedman E."/>
            <person name="Gellesch M."/>
            <person name="Goldberg J."/>
            <person name="Griggs A."/>
            <person name="Gujja S."/>
            <person name="Heilman E."/>
            <person name="Heiman D."/>
            <person name="Howarth C."/>
            <person name="Mehta T."/>
            <person name="Neiman D."/>
            <person name="Pearson M."/>
            <person name="Roberts A."/>
            <person name="Saif S."/>
            <person name="Shea T."/>
            <person name="Shenoy N."/>
            <person name="Sisk P."/>
            <person name="Stolte C."/>
            <person name="Sykes S."/>
            <person name="White J."/>
            <person name="Yandava C."/>
            <person name="Haas B."/>
            <person name="Nusbaum C."/>
            <person name="Birren B."/>
        </authorList>
    </citation>
    <scope>NUCLEOTIDE SEQUENCE [LARGE SCALE GENOMIC DNA]</scope>
    <source>
        <strain evidence="3">ATCC 50818</strain>
    </source>
</reference>
<name>F2TZ06_SALR5</name>
<dbReference type="EMBL" id="GL832957">
    <property type="protein sequence ID" value="EGD78830.1"/>
    <property type="molecule type" value="Genomic_DNA"/>
</dbReference>
<dbReference type="GeneID" id="16078380"/>
<sequence>MASNYTTRALLVLVTIASFAFAAQAFCDCQVTCENGYSYTTTLNSTCANCDFDCSPYFNQLEQRYCPNQCRFGGCSETSYCTDVSHLAAGIIAAIVIGILVVVVFAPLAFCFCMGVACFAGRRRPNYTVVHTYGTA</sequence>
<keyword evidence="4" id="KW-1185">Reference proteome</keyword>
<dbReference type="Proteomes" id="UP000007799">
    <property type="component" value="Unassembled WGS sequence"/>
</dbReference>
<keyword evidence="1" id="KW-0812">Transmembrane</keyword>
<evidence type="ECO:0008006" key="5">
    <source>
        <dbReference type="Google" id="ProtNLM"/>
    </source>
</evidence>
<dbReference type="InParanoid" id="F2TZ06"/>
<protein>
    <recommendedName>
        <fullName evidence="5">TNFR-Cys domain-containing protein</fullName>
    </recommendedName>
</protein>
<evidence type="ECO:0000313" key="4">
    <source>
        <dbReference type="Proteomes" id="UP000007799"/>
    </source>
</evidence>
<dbReference type="AlphaFoldDB" id="F2TZ06"/>
<proteinExistence type="predicted"/>